<dbReference type="InterPro" id="IPR014710">
    <property type="entry name" value="RmlC-like_jellyroll"/>
</dbReference>
<name>A0A7Z8JZ88_9CELL</name>
<protein>
    <submittedName>
        <fullName evidence="1">Cupin domain-containing protein</fullName>
    </submittedName>
</protein>
<dbReference type="Gene3D" id="2.60.120.10">
    <property type="entry name" value="Jelly Rolls"/>
    <property type="match status" value="1"/>
</dbReference>
<sequence length="112" mass="11945">MALDPVVTNPDHYSVVFENALVRVLQYVDAPGDRTTPHVHPDSVMLTQSAFRRRLSGSQGEREVELPAGAVVWLPAQEHTGENIGETPTRVVLVEIKGSAAAPAAGPVLGPE</sequence>
<dbReference type="SUPFAM" id="SSF51182">
    <property type="entry name" value="RmlC-like cupins"/>
    <property type="match status" value="1"/>
</dbReference>
<dbReference type="OrthoDB" id="7060081at2"/>
<dbReference type="RefSeq" id="WP_154729426.1">
    <property type="nucleotide sequence ID" value="NZ_SZYE01000060.1"/>
</dbReference>
<organism evidence="1 2">
    <name type="scientific">Cellulomonas hominis</name>
    <dbReference type="NCBI Taxonomy" id="156981"/>
    <lineage>
        <taxon>Bacteria</taxon>
        <taxon>Bacillati</taxon>
        <taxon>Actinomycetota</taxon>
        <taxon>Actinomycetes</taxon>
        <taxon>Micrococcales</taxon>
        <taxon>Cellulomonadaceae</taxon>
        <taxon>Cellulomonas</taxon>
    </lineage>
</organism>
<dbReference type="AlphaFoldDB" id="A0A7Z8JZ88"/>
<gene>
    <name evidence="1" type="ORF">FA014_09380</name>
</gene>
<dbReference type="EMBL" id="SZYE01000060">
    <property type="protein sequence ID" value="TKR23803.1"/>
    <property type="molecule type" value="Genomic_DNA"/>
</dbReference>
<dbReference type="InterPro" id="IPR011051">
    <property type="entry name" value="RmlC_Cupin_sf"/>
</dbReference>
<comment type="caution">
    <text evidence="1">The sequence shown here is derived from an EMBL/GenBank/DDBJ whole genome shotgun (WGS) entry which is preliminary data.</text>
</comment>
<reference evidence="1 2" key="1">
    <citation type="submission" date="2019-05" db="EMBL/GenBank/DDBJ databases">
        <title>Genome sequence of Cellulomonas hominis strain CS1.</title>
        <authorList>
            <person name="Belmont J."/>
            <person name="Maclea K.S."/>
        </authorList>
    </citation>
    <scope>NUCLEOTIDE SEQUENCE [LARGE SCALE GENOMIC DNA]</scope>
    <source>
        <strain evidence="1 2">CS1</strain>
    </source>
</reference>
<evidence type="ECO:0000313" key="2">
    <source>
        <dbReference type="Proteomes" id="UP000308121"/>
    </source>
</evidence>
<accession>A0A7Z8JZ88</accession>
<dbReference type="Proteomes" id="UP000308121">
    <property type="component" value="Unassembled WGS sequence"/>
</dbReference>
<proteinExistence type="predicted"/>
<evidence type="ECO:0000313" key="1">
    <source>
        <dbReference type="EMBL" id="TKR23803.1"/>
    </source>
</evidence>